<feature type="transmembrane region" description="Helical" evidence="11">
    <location>
        <begin position="392"/>
        <end position="419"/>
    </location>
</feature>
<feature type="binding site" evidence="9">
    <location>
        <position position="78"/>
    </location>
    <ligand>
        <name>ATP</name>
        <dbReference type="ChEBI" id="CHEBI:30616"/>
    </ligand>
</feature>
<evidence type="ECO:0000313" key="14">
    <source>
        <dbReference type="Proteomes" id="UP000249354"/>
    </source>
</evidence>
<accession>A0A2W4WD50</accession>
<name>A0A2W4WD50_9CYAN</name>
<dbReference type="GO" id="GO:0005524">
    <property type="term" value="F:ATP binding"/>
    <property type="evidence" value="ECO:0007669"/>
    <property type="project" value="UniProtKB-UniRule"/>
</dbReference>
<reference evidence="14" key="1">
    <citation type="submission" date="2018-04" db="EMBL/GenBank/DDBJ databases">
        <authorList>
            <person name="Cornet L."/>
        </authorList>
    </citation>
    <scope>NUCLEOTIDE SEQUENCE [LARGE SCALE GENOMIC DNA]</scope>
</reference>
<comment type="catalytic activity">
    <reaction evidence="7">
        <text>L-threonyl-[protein] + ATP = O-phospho-L-threonyl-[protein] + ADP + H(+)</text>
        <dbReference type="Rhea" id="RHEA:46608"/>
        <dbReference type="Rhea" id="RHEA-COMP:11060"/>
        <dbReference type="Rhea" id="RHEA-COMP:11605"/>
        <dbReference type="ChEBI" id="CHEBI:15378"/>
        <dbReference type="ChEBI" id="CHEBI:30013"/>
        <dbReference type="ChEBI" id="CHEBI:30616"/>
        <dbReference type="ChEBI" id="CHEBI:61977"/>
        <dbReference type="ChEBI" id="CHEBI:456216"/>
        <dbReference type="EC" id="2.7.11.1"/>
    </reaction>
</comment>
<comment type="caution">
    <text evidence="13">The sequence shown here is derived from an EMBL/GenBank/DDBJ whole genome shotgun (WGS) entry which is preliminary data.</text>
</comment>
<evidence type="ECO:0000256" key="2">
    <source>
        <dbReference type="ARBA" id="ARBA00022527"/>
    </source>
</evidence>
<keyword evidence="11" id="KW-0812">Transmembrane</keyword>
<feature type="compositionally biased region" description="Low complexity" evidence="10">
    <location>
        <begin position="315"/>
        <end position="332"/>
    </location>
</feature>
<dbReference type="PANTHER" id="PTHR24363">
    <property type="entry name" value="SERINE/THREONINE PROTEIN KINASE"/>
    <property type="match status" value="1"/>
</dbReference>
<organism evidence="13 14">
    <name type="scientific">Leptolyngbya foveolarum</name>
    <dbReference type="NCBI Taxonomy" id="47253"/>
    <lineage>
        <taxon>Bacteria</taxon>
        <taxon>Bacillati</taxon>
        <taxon>Cyanobacteriota</taxon>
        <taxon>Cyanophyceae</taxon>
        <taxon>Leptolyngbyales</taxon>
        <taxon>Leptolyngbyaceae</taxon>
        <taxon>Leptolyngbya group</taxon>
        <taxon>Leptolyngbya</taxon>
    </lineage>
</organism>
<evidence type="ECO:0000256" key="3">
    <source>
        <dbReference type="ARBA" id="ARBA00022679"/>
    </source>
</evidence>
<dbReference type="Gene3D" id="1.10.510.10">
    <property type="entry name" value="Transferase(Phosphotransferase) domain 1"/>
    <property type="match status" value="1"/>
</dbReference>
<evidence type="ECO:0000256" key="8">
    <source>
        <dbReference type="ARBA" id="ARBA00048679"/>
    </source>
</evidence>
<evidence type="ECO:0000256" key="1">
    <source>
        <dbReference type="ARBA" id="ARBA00012513"/>
    </source>
</evidence>
<dbReference type="CDD" id="cd14014">
    <property type="entry name" value="STKc_PknB_like"/>
    <property type="match status" value="1"/>
</dbReference>
<dbReference type="InterPro" id="IPR017441">
    <property type="entry name" value="Protein_kinase_ATP_BS"/>
</dbReference>
<feature type="compositionally biased region" description="Pro residues" evidence="10">
    <location>
        <begin position="353"/>
        <end position="372"/>
    </location>
</feature>
<dbReference type="EC" id="2.7.11.1" evidence="1"/>
<dbReference type="PROSITE" id="PS50011">
    <property type="entry name" value="PROTEIN_KINASE_DOM"/>
    <property type="match status" value="1"/>
</dbReference>
<feature type="transmembrane region" description="Helical" evidence="11">
    <location>
        <begin position="431"/>
        <end position="452"/>
    </location>
</feature>
<dbReference type="PROSITE" id="PS00107">
    <property type="entry name" value="PROTEIN_KINASE_ATP"/>
    <property type="match status" value="1"/>
</dbReference>
<evidence type="ECO:0000256" key="7">
    <source>
        <dbReference type="ARBA" id="ARBA00047899"/>
    </source>
</evidence>
<keyword evidence="5 13" id="KW-0418">Kinase</keyword>
<sequence length="488" mass="52837">MQLHCTRPHCPSPINHFSDLDGAKLPYPLKQRYCSACRMELVLRGHYLPQSVLGQGGFGTAFLAIDIDSPTRSQCVVKLFQPPVTLSRSQMETALTLFAREAQVLERLGRRHPQIPNLYAYFPLPVTNPLTNKSEELFYLVQEFIDGEDLEKVRDRQGKLSEAMVVEILRETLGVLDFVHKEGAIHRDVKPSNIMQGADGRLSLLDFGAVKEVTTPNSAQRGPTTICSPEYAPPEQIMSGQVNVTSDLYALAATCVVLLTDKDSNQLRDSASNRWQWRSDASVSPGLADILDRMLMARPGDRFPSAKDVLTALDAPSRQPVSSSSSATSSPAGSGGSQPGQKPRASVPVPGRSTPPSPTAKPVSPPLANPTPPMPLTQFLGNAAFLGAEGGLLAIATVSLLGRVFGGVAWLVMLSLLVFLQLRRTIEGKDFLIIAILSLAAVIFLGKLNRALDGNVQLVILTMIMAAGAVVAIAIIFRLIFRLVSRIM</sequence>
<keyword evidence="11" id="KW-1133">Transmembrane helix</keyword>
<dbReference type="PANTHER" id="PTHR24363:SF0">
    <property type="entry name" value="SERINE_THREONINE KINASE LIKE DOMAIN CONTAINING 1"/>
    <property type="match status" value="1"/>
</dbReference>
<dbReference type="Pfam" id="PF00069">
    <property type="entry name" value="Pkinase"/>
    <property type="match status" value="1"/>
</dbReference>
<evidence type="ECO:0000259" key="12">
    <source>
        <dbReference type="PROSITE" id="PS50011"/>
    </source>
</evidence>
<feature type="domain" description="Protein kinase" evidence="12">
    <location>
        <begin position="47"/>
        <end position="322"/>
    </location>
</feature>
<evidence type="ECO:0000313" key="13">
    <source>
        <dbReference type="EMBL" id="PZO20335.1"/>
    </source>
</evidence>
<evidence type="ECO:0000256" key="5">
    <source>
        <dbReference type="ARBA" id="ARBA00022777"/>
    </source>
</evidence>
<feature type="region of interest" description="Disordered" evidence="10">
    <location>
        <begin position="314"/>
        <end position="372"/>
    </location>
</feature>
<evidence type="ECO:0000256" key="11">
    <source>
        <dbReference type="SAM" id="Phobius"/>
    </source>
</evidence>
<dbReference type="NCBIfam" id="NF045510">
    <property type="entry name" value="4Cys_prefix_kin"/>
    <property type="match status" value="1"/>
</dbReference>
<evidence type="ECO:0000256" key="9">
    <source>
        <dbReference type="PROSITE-ProRule" id="PRU10141"/>
    </source>
</evidence>
<feature type="transmembrane region" description="Helical" evidence="11">
    <location>
        <begin position="458"/>
        <end position="481"/>
    </location>
</feature>
<gene>
    <name evidence="13" type="ORF">DCF25_06815</name>
</gene>
<dbReference type="Proteomes" id="UP000249354">
    <property type="component" value="Unassembled WGS sequence"/>
</dbReference>
<dbReference type="SUPFAM" id="SSF56112">
    <property type="entry name" value="Protein kinase-like (PK-like)"/>
    <property type="match status" value="1"/>
</dbReference>
<keyword evidence="4 9" id="KW-0547">Nucleotide-binding</keyword>
<keyword evidence="11" id="KW-0472">Membrane</keyword>
<comment type="catalytic activity">
    <reaction evidence="8">
        <text>L-seryl-[protein] + ATP = O-phospho-L-seryl-[protein] + ADP + H(+)</text>
        <dbReference type="Rhea" id="RHEA:17989"/>
        <dbReference type="Rhea" id="RHEA-COMP:9863"/>
        <dbReference type="Rhea" id="RHEA-COMP:11604"/>
        <dbReference type="ChEBI" id="CHEBI:15378"/>
        <dbReference type="ChEBI" id="CHEBI:29999"/>
        <dbReference type="ChEBI" id="CHEBI:30616"/>
        <dbReference type="ChEBI" id="CHEBI:83421"/>
        <dbReference type="ChEBI" id="CHEBI:456216"/>
        <dbReference type="EC" id="2.7.11.1"/>
    </reaction>
</comment>
<dbReference type="GO" id="GO:0004674">
    <property type="term" value="F:protein serine/threonine kinase activity"/>
    <property type="evidence" value="ECO:0007669"/>
    <property type="project" value="UniProtKB-KW"/>
</dbReference>
<proteinExistence type="predicted"/>
<dbReference type="SMART" id="SM00220">
    <property type="entry name" value="S_TKc"/>
    <property type="match status" value="1"/>
</dbReference>
<evidence type="ECO:0000256" key="6">
    <source>
        <dbReference type="ARBA" id="ARBA00022840"/>
    </source>
</evidence>
<reference evidence="13 14" key="2">
    <citation type="submission" date="2018-06" db="EMBL/GenBank/DDBJ databases">
        <title>Metagenomic assembly of (sub)arctic Cyanobacteria and their associated microbiome from non-axenic cultures.</title>
        <authorList>
            <person name="Baurain D."/>
        </authorList>
    </citation>
    <scope>NUCLEOTIDE SEQUENCE [LARGE SCALE GENOMIC DNA]</scope>
    <source>
        <strain evidence="13">ULC129bin1</strain>
    </source>
</reference>
<keyword evidence="2 13" id="KW-0723">Serine/threonine-protein kinase</keyword>
<dbReference type="InterPro" id="IPR000719">
    <property type="entry name" value="Prot_kinase_dom"/>
</dbReference>
<dbReference type="EMBL" id="QBMC01000031">
    <property type="protein sequence ID" value="PZO20335.1"/>
    <property type="molecule type" value="Genomic_DNA"/>
</dbReference>
<evidence type="ECO:0000256" key="10">
    <source>
        <dbReference type="SAM" id="MobiDB-lite"/>
    </source>
</evidence>
<keyword evidence="6 9" id="KW-0067">ATP-binding</keyword>
<dbReference type="InterPro" id="IPR011009">
    <property type="entry name" value="Kinase-like_dom_sf"/>
</dbReference>
<keyword evidence="3" id="KW-0808">Transferase</keyword>
<protein>
    <recommendedName>
        <fullName evidence="1">non-specific serine/threonine protein kinase</fullName>
        <ecNumber evidence="1">2.7.11.1</ecNumber>
    </recommendedName>
</protein>
<evidence type="ECO:0000256" key="4">
    <source>
        <dbReference type="ARBA" id="ARBA00022741"/>
    </source>
</evidence>
<dbReference type="AlphaFoldDB" id="A0A2W4WD50"/>